<dbReference type="GO" id="GO:0005615">
    <property type="term" value="C:extracellular space"/>
    <property type="evidence" value="ECO:0007669"/>
    <property type="project" value="TreeGrafter"/>
</dbReference>
<keyword evidence="1" id="KW-0408">Iron</keyword>
<sequence length="244" mass="27927">MKVRIIFEDEVKLSVNNSACLFQIITFQDYLPNLLGDRYKTEIPEYSGYDEYEDPRVANVFSIAFRFGHASVPPFVFRLDNNYSPLGDNYKVPLHQAFFATWRVVKQGGIDPLLRGLLANEAKLNIQDKIVTAELRERLFERPPAPGLDLASFNMQRGRDHGLRGYNSWRRFCNLPAPRNLQELAKVLKNTELARKLLKVYKTPENIDIWLGGVAEPFVKNGRVGPLLSCILGGQFKKIRNGDR</sequence>
<comment type="caution">
    <text evidence="2">The sequence shown here is derived from an EMBL/GenBank/DDBJ whole genome shotgun (WGS) entry which is preliminary data.</text>
</comment>
<dbReference type="InterPro" id="IPR019791">
    <property type="entry name" value="Haem_peroxidase_animal"/>
</dbReference>
<dbReference type="InterPro" id="IPR037120">
    <property type="entry name" value="Haem_peroxidase_sf_animal"/>
</dbReference>
<dbReference type="GO" id="GO:0020037">
    <property type="term" value="F:heme binding"/>
    <property type="evidence" value="ECO:0007669"/>
    <property type="project" value="InterPro"/>
</dbReference>
<organism evidence="2 3">
    <name type="scientific">Pleurodeles waltl</name>
    <name type="common">Iberian ribbed newt</name>
    <dbReference type="NCBI Taxonomy" id="8319"/>
    <lineage>
        <taxon>Eukaryota</taxon>
        <taxon>Metazoa</taxon>
        <taxon>Chordata</taxon>
        <taxon>Craniata</taxon>
        <taxon>Vertebrata</taxon>
        <taxon>Euteleostomi</taxon>
        <taxon>Amphibia</taxon>
        <taxon>Batrachia</taxon>
        <taxon>Caudata</taxon>
        <taxon>Salamandroidea</taxon>
        <taxon>Salamandridae</taxon>
        <taxon>Pleurodelinae</taxon>
        <taxon>Pleurodeles</taxon>
    </lineage>
</organism>
<dbReference type="GO" id="GO:0004601">
    <property type="term" value="F:peroxidase activity"/>
    <property type="evidence" value="ECO:0007669"/>
    <property type="project" value="InterPro"/>
</dbReference>
<keyword evidence="1" id="KW-0479">Metal-binding</keyword>
<evidence type="ECO:0000313" key="3">
    <source>
        <dbReference type="Proteomes" id="UP001066276"/>
    </source>
</evidence>
<dbReference type="PRINTS" id="PR00457">
    <property type="entry name" value="ANPEROXIDASE"/>
</dbReference>
<dbReference type="InterPro" id="IPR010255">
    <property type="entry name" value="Haem_peroxidase_sf"/>
</dbReference>
<dbReference type="PROSITE" id="PS50292">
    <property type="entry name" value="PEROXIDASE_3"/>
    <property type="match status" value="1"/>
</dbReference>
<dbReference type="GO" id="GO:0046872">
    <property type="term" value="F:metal ion binding"/>
    <property type="evidence" value="ECO:0007669"/>
    <property type="project" value="UniProtKB-KW"/>
</dbReference>
<accession>A0AAV7PVB6</accession>
<name>A0AAV7PVB6_PLEWA</name>
<dbReference type="AlphaFoldDB" id="A0AAV7PVB6"/>
<feature type="binding site" description="axial binding residue" evidence="1">
    <location>
        <position position="69"/>
    </location>
    <ligand>
        <name>heme b</name>
        <dbReference type="ChEBI" id="CHEBI:60344"/>
    </ligand>
    <ligandPart>
        <name>Fe</name>
        <dbReference type="ChEBI" id="CHEBI:18248"/>
    </ligandPart>
</feature>
<dbReference type="EMBL" id="JANPWB010000011">
    <property type="protein sequence ID" value="KAJ1132031.1"/>
    <property type="molecule type" value="Genomic_DNA"/>
</dbReference>
<dbReference type="Proteomes" id="UP001066276">
    <property type="component" value="Chromosome 7"/>
</dbReference>
<protein>
    <submittedName>
        <fullName evidence="2">Uncharacterized protein</fullName>
    </submittedName>
</protein>
<dbReference type="Gene3D" id="1.10.640.10">
    <property type="entry name" value="Haem peroxidase domain superfamily, animal type"/>
    <property type="match status" value="1"/>
</dbReference>
<evidence type="ECO:0000256" key="1">
    <source>
        <dbReference type="PIRSR" id="PIRSR619791-2"/>
    </source>
</evidence>
<proteinExistence type="predicted"/>
<dbReference type="GO" id="GO:0006979">
    <property type="term" value="P:response to oxidative stress"/>
    <property type="evidence" value="ECO:0007669"/>
    <property type="project" value="InterPro"/>
</dbReference>
<dbReference type="SUPFAM" id="SSF48113">
    <property type="entry name" value="Heme-dependent peroxidases"/>
    <property type="match status" value="1"/>
</dbReference>
<keyword evidence="1" id="KW-0349">Heme</keyword>
<dbReference type="PANTHER" id="PTHR11475:SF63">
    <property type="entry name" value="EOSINOPHIL PEROXIDASE"/>
    <property type="match status" value="1"/>
</dbReference>
<dbReference type="PANTHER" id="PTHR11475">
    <property type="entry name" value="OXIDASE/PEROXIDASE"/>
    <property type="match status" value="1"/>
</dbReference>
<gene>
    <name evidence="2" type="ORF">NDU88_010361</name>
</gene>
<reference evidence="2" key="1">
    <citation type="journal article" date="2022" name="bioRxiv">
        <title>Sequencing and chromosome-scale assembly of the giantPleurodeles waltlgenome.</title>
        <authorList>
            <person name="Brown T."/>
            <person name="Elewa A."/>
            <person name="Iarovenko S."/>
            <person name="Subramanian E."/>
            <person name="Araus A.J."/>
            <person name="Petzold A."/>
            <person name="Susuki M."/>
            <person name="Suzuki K.-i.T."/>
            <person name="Hayashi T."/>
            <person name="Toyoda A."/>
            <person name="Oliveira C."/>
            <person name="Osipova E."/>
            <person name="Leigh N.D."/>
            <person name="Simon A."/>
            <person name="Yun M.H."/>
        </authorList>
    </citation>
    <scope>NUCLEOTIDE SEQUENCE</scope>
    <source>
        <strain evidence="2">20211129_DDA</strain>
        <tissue evidence="2">Liver</tissue>
    </source>
</reference>
<dbReference type="Pfam" id="PF03098">
    <property type="entry name" value="An_peroxidase"/>
    <property type="match status" value="1"/>
</dbReference>
<evidence type="ECO:0000313" key="2">
    <source>
        <dbReference type="EMBL" id="KAJ1132031.1"/>
    </source>
</evidence>
<keyword evidence="3" id="KW-1185">Reference proteome</keyword>
<dbReference type="GO" id="GO:0042742">
    <property type="term" value="P:defense response to bacterium"/>
    <property type="evidence" value="ECO:0007669"/>
    <property type="project" value="TreeGrafter"/>
</dbReference>